<sequence length="120" mass="13482">MPAKASQHLCTQSGSGKGICCSSKIDNIRPWGQSTPRFPTHKRGPRHKMTRSSEYDRFSRVQYFPISSGSKYLVQSSEEDTILRFVLLRNLPLKCKEAERTTKTVVASLFSKGAATCTPW</sequence>
<evidence type="ECO:0000313" key="3">
    <source>
        <dbReference type="Proteomes" id="UP001212997"/>
    </source>
</evidence>
<feature type="compositionally biased region" description="Basic residues" evidence="1">
    <location>
        <begin position="39"/>
        <end position="50"/>
    </location>
</feature>
<feature type="region of interest" description="Disordered" evidence="1">
    <location>
        <begin position="31"/>
        <end position="53"/>
    </location>
</feature>
<comment type="caution">
    <text evidence="2">The sequence shown here is derived from an EMBL/GenBank/DDBJ whole genome shotgun (WGS) entry which is preliminary data.</text>
</comment>
<dbReference type="AlphaFoldDB" id="A0AAD5UYR6"/>
<dbReference type="Proteomes" id="UP001212997">
    <property type="component" value="Unassembled WGS sequence"/>
</dbReference>
<name>A0AAD5UYR6_9APHY</name>
<evidence type="ECO:0000313" key="2">
    <source>
        <dbReference type="EMBL" id="KAJ3481486.1"/>
    </source>
</evidence>
<dbReference type="EMBL" id="JANAWD010000319">
    <property type="protein sequence ID" value="KAJ3481486.1"/>
    <property type="molecule type" value="Genomic_DNA"/>
</dbReference>
<evidence type="ECO:0000256" key="1">
    <source>
        <dbReference type="SAM" id="MobiDB-lite"/>
    </source>
</evidence>
<keyword evidence="3" id="KW-1185">Reference proteome</keyword>
<proteinExistence type="predicted"/>
<gene>
    <name evidence="2" type="ORF">NLI96_g7630</name>
</gene>
<accession>A0AAD5UYR6</accession>
<protein>
    <submittedName>
        <fullName evidence="2">Uncharacterized protein</fullName>
    </submittedName>
</protein>
<organism evidence="2 3">
    <name type="scientific">Meripilus lineatus</name>
    <dbReference type="NCBI Taxonomy" id="2056292"/>
    <lineage>
        <taxon>Eukaryota</taxon>
        <taxon>Fungi</taxon>
        <taxon>Dikarya</taxon>
        <taxon>Basidiomycota</taxon>
        <taxon>Agaricomycotina</taxon>
        <taxon>Agaricomycetes</taxon>
        <taxon>Polyporales</taxon>
        <taxon>Meripilaceae</taxon>
        <taxon>Meripilus</taxon>
    </lineage>
</organism>
<reference evidence="2" key="1">
    <citation type="submission" date="2022-07" db="EMBL/GenBank/DDBJ databases">
        <title>Genome Sequence of Physisporinus lineatus.</title>
        <authorList>
            <person name="Buettner E."/>
        </authorList>
    </citation>
    <scope>NUCLEOTIDE SEQUENCE</scope>
    <source>
        <strain evidence="2">VT162</strain>
    </source>
</reference>